<reference evidence="2 3" key="1">
    <citation type="submission" date="2016-11" db="EMBL/GenBank/DDBJ databases">
        <title>Description of two novel members of the family Erysipelotrichaceae: Ileibacterium lipovorans gen. nov., sp. nov. and Dubosiella newyorkensis, gen. nov., sp. nov.</title>
        <authorList>
            <person name="Cox L.M."/>
            <person name="Sohn J."/>
            <person name="Tyrrell K.L."/>
            <person name="Citron D.M."/>
            <person name="Lawson P.A."/>
            <person name="Patel N.B."/>
            <person name="Iizumi T."/>
            <person name="Perez-Perez G.I."/>
            <person name="Goldstein E.J."/>
            <person name="Blaser M.J."/>
        </authorList>
    </citation>
    <scope>NUCLEOTIDE SEQUENCE [LARGE SCALE GENOMIC DNA]</scope>
    <source>
        <strain evidence="2 3">NYU-BL-A3</strain>
    </source>
</reference>
<dbReference type="EMBL" id="MPJW01000100">
    <property type="protein sequence ID" value="OLU40699.1"/>
    <property type="molecule type" value="Genomic_DNA"/>
</dbReference>
<dbReference type="Gene3D" id="2.40.320.10">
    <property type="entry name" value="Hypothetical Protein Pfu-838710-001"/>
    <property type="match status" value="1"/>
</dbReference>
<evidence type="ECO:0000313" key="3">
    <source>
        <dbReference type="Proteomes" id="UP000186341"/>
    </source>
</evidence>
<feature type="domain" description="CYTH" evidence="1">
    <location>
        <begin position="4"/>
        <end position="187"/>
    </location>
</feature>
<dbReference type="InterPro" id="IPR033469">
    <property type="entry name" value="CYTH-like_dom_sf"/>
</dbReference>
<dbReference type="OrthoDB" id="1654293at2"/>
<keyword evidence="3" id="KW-1185">Reference proteome</keyword>
<dbReference type="Proteomes" id="UP000186341">
    <property type="component" value="Unassembled WGS sequence"/>
</dbReference>
<proteinExistence type="predicted"/>
<comment type="caution">
    <text evidence="2">The sequence shown here is derived from an EMBL/GenBank/DDBJ whole genome shotgun (WGS) entry which is preliminary data.</text>
</comment>
<accession>A0A1U7NH03</accession>
<organism evidence="2 3">
    <name type="scientific">Ileibacterium valens</name>
    <dbReference type="NCBI Taxonomy" id="1862668"/>
    <lineage>
        <taxon>Bacteria</taxon>
        <taxon>Bacillati</taxon>
        <taxon>Bacillota</taxon>
        <taxon>Erysipelotrichia</taxon>
        <taxon>Erysipelotrichales</taxon>
        <taxon>Erysipelotrichaceae</taxon>
        <taxon>Ileibacterium</taxon>
    </lineage>
</organism>
<evidence type="ECO:0000313" key="2">
    <source>
        <dbReference type="EMBL" id="OLU40699.1"/>
    </source>
</evidence>
<dbReference type="RefSeq" id="WP_075818812.1">
    <property type="nucleotide sequence ID" value="NZ_CAPNHH010000026.1"/>
</dbReference>
<name>A0A1U7NH03_9FIRM</name>
<evidence type="ECO:0000259" key="1">
    <source>
        <dbReference type="PROSITE" id="PS51707"/>
    </source>
</evidence>
<dbReference type="SMART" id="SM01118">
    <property type="entry name" value="CYTH"/>
    <property type="match status" value="1"/>
</dbReference>
<dbReference type="SUPFAM" id="SSF55154">
    <property type="entry name" value="CYTH-like phosphatases"/>
    <property type="match status" value="1"/>
</dbReference>
<dbReference type="GeneID" id="82202492"/>
<dbReference type="PROSITE" id="PS51707">
    <property type="entry name" value="CYTH"/>
    <property type="match status" value="1"/>
</dbReference>
<dbReference type="Pfam" id="PF01928">
    <property type="entry name" value="CYTH"/>
    <property type="match status" value="1"/>
</dbReference>
<dbReference type="InterPro" id="IPR023577">
    <property type="entry name" value="CYTH_domain"/>
</dbReference>
<sequence>MLNNQERELKVLLTREQYEKLLNSYDFNSPVLQKNTYYDSADEELKNKKIGLRIRMIGNQNILTVKKPKDAITKYEYEFPISDESISIENLHPSERDHLESIIHVDQPVYPTVVFETVRYNLQTQDATISLDQTDFDGHRDYELEYEYLEDHDGISKLNEFLKPIGIQYEKNGPSKLARAFQYKNQDKENL</sequence>
<gene>
    <name evidence="2" type="ORF">BO222_04585</name>
</gene>
<protein>
    <recommendedName>
        <fullName evidence="1">CYTH domain-containing protein</fullName>
    </recommendedName>
</protein>
<dbReference type="AlphaFoldDB" id="A0A1U7NH03"/>